<keyword evidence="3" id="KW-0597">Phosphoprotein</keyword>
<feature type="transmembrane region" description="Helical" evidence="8">
    <location>
        <begin position="6"/>
        <end position="24"/>
    </location>
</feature>
<dbReference type="PANTHER" id="PTHR43711:SF1">
    <property type="entry name" value="HISTIDINE KINASE 1"/>
    <property type="match status" value="1"/>
</dbReference>
<dbReference type="GO" id="GO:0000155">
    <property type="term" value="F:phosphorelay sensor kinase activity"/>
    <property type="evidence" value="ECO:0007669"/>
    <property type="project" value="InterPro"/>
</dbReference>
<dbReference type="InterPro" id="IPR004358">
    <property type="entry name" value="Sig_transdc_His_kin-like_C"/>
</dbReference>
<dbReference type="OrthoDB" id="8127at2157"/>
<dbReference type="PANTHER" id="PTHR43711">
    <property type="entry name" value="TWO-COMPONENT HISTIDINE KINASE"/>
    <property type="match status" value="1"/>
</dbReference>
<feature type="domain" description="Signal transduction histidine kinase dimerisation/phosphoacceptor" evidence="10">
    <location>
        <begin position="340"/>
        <end position="401"/>
    </location>
</feature>
<dbReference type="SUPFAM" id="SSF55785">
    <property type="entry name" value="PYP-like sensor domain (PAS domain)"/>
    <property type="match status" value="1"/>
</dbReference>
<dbReference type="SMART" id="SM00387">
    <property type="entry name" value="HATPase_c"/>
    <property type="match status" value="1"/>
</dbReference>
<feature type="transmembrane region" description="Helical" evidence="8">
    <location>
        <begin position="98"/>
        <end position="120"/>
    </location>
</feature>
<dbReference type="Gene3D" id="3.30.565.10">
    <property type="entry name" value="Histidine kinase-like ATPase, C-terminal domain"/>
    <property type="match status" value="1"/>
</dbReference>
<dbReference type="EC" id="2.7.13.3" evidence="2"/>
<evidence type="ECO:0000313" key="11">
    <source>
        <dbReference type="EMBL" id="MXR22456.1"/>
    </source>
</evidence>
<dbReference type="AlphaFoldDB" id="A0A6B0SPR9"/>
<evidence type="ECO:0000259" key="10">
    <source>
        <dbReference type="SMART" id="SM00388"/>
    </source>
</evidence>
<dbReference type="SMART" id="SM00388">
    <property type="entry name" value="HisKA"/>
    <property type="match status" value="1"/>
</dbReference>
<dbReference type="SUPFAM" id="SSF47384">
    <property type="entry name" value="Homodimeric domain of signal transducing histidine kinase"/>
    <property type="match status" value="1"/>
</dbReference>
<evidence type="ECO:0000256" key="2">
    <source>
        <dbReference type="ARBA" id="ARBA00012438"/>
    </source>
</evidence>
<dbReference type="InterPro" id="IPR003661">
    <property type="entry name" value="HisK_dim/P_dom"/>
</dbReference>
<keyword evidence="8" id="KW-1133">Transmembrane helix</keyword>
<dbReference type="InterPro" id="IPR003594">
    <property type="entry name" value="HATPase_dom"/>
</dbReference>
<dbReference type="InterPro" id="IPR036097">
    <property type="entry name" value="HisK_dim/P_sf"/>
</dbReference>
<dbReference type="CDD" id="cd00075">
    <property type="entry name" value="HATPase"/>
    <property type="match status" value="1"/>
</dbReference>
<dbReference type="Pfam" id="PF02518">
    <property type="entry name" value="HATPase_c"/>
    <property type="match status" value="1"/>
</dbReference>
<dbReference type="CDD" id="cd00082">
    <property type="entry name" value="HisKA"/>
    <property type="match status" value="1"/>
</dbReference>
<dbReference type="RefSeq" id="WP_159527777.1">
    <property type="nucleotide sequence ID" value="NZ_WUUU01000288.1"/>
</dbReference>
<keyword evidence="4" id="KW-0808">Transferase</keyword>
<dbReference type="PRINTS" id="PR00344">
    <property type="entry name" value="BCTRLSENSOR"/>
</dbReference>
<name>A0A6B0SPR9_9EURY</name>
<dbReference type="Gene3D" id="3.30.450.20">
    <property type="entry name" value="PAS domain"/>
    <property type="match status" value="1"/>
</dbReference>
<dbReference type="Pfam" id="PF00512">
    <property type="entry name" value="HisKA"/>
    <property type="match status" value="1"/>
</dbReference>
<dbReference type="Pfam" id="PF13188">
    <property type="entry name" value="PAS_8"/>
    <property type="match status" value="1"/>
</dbReference>
<dbReference type="InterPro" id="IPR031621">
    <property type="entry name" value="HisKA_7TM"/>
</dbReference>
<feature type="transmembrane region" description="Helical" evidence="8">
    <location>
        <begin position="140"/>
        <end position="163"/>
    </location>
</feature>
<dbReference type="EMBL" id="WUUU01000288">
    <property type="protein sequence ID" value="MXR22456.1"/>
    <property type="molecule type" value="Genomic_DNA"/>
</dbReference>
<dbReference type="Pfam" id="PF16927">
    <property type="entry name" value="HisKA_7TM"/>
    <property type="match status" value="1"/>
</dbReference>
<organism evidence="11 12">
    <name type="scientific">Halobacterium bonnevillei</name>
    <dbReference type="NCBI Taxonomy" id="2692200"/>
    <lineage>
        <taxon>Archaea</taxon>
        <taxon>Methanobacteriati</taxon>
        <taxon>Methanobacteriota</taxon>
        <taxon>Stenosarchaea group</taxon>
        <taxon>Halobacteria</taxon>
        <taxon>Halobacteriales</taxon>
        <taxon>Halobacteriaceae</taxon>
        <taxon>Halobacterium</taxon>
    </lineage>
</organism>
<dbReference type="InterPro" id="IPR000014">
    <property type="entry name" value="PAS"/>
</dbReference>
<gene>
    <name evidence="11" type="ORF">GRX66_18405</name>
</gene>
<keyword evidence="8" id="KW-0812">Transmembrane</keyword>
<keyword evidence="7" id="KW-0175">Coiled coil</keyword>
<proteinExistence type="predicted"/>
<dbReference type="SUPFAM" id="SSF55874">
    <property type="entry name" value="ATPase domain of HSP90 chaperone/DNA topoisomerase II/histidine kinase"/>
    <property type="match status" value="1"/>
</dbReference>
<evidence type="ECO:0000256" key="4">
    <source>
        <dbReference type="ARBA" id="ARBA00022679"/>
    </source>
</evidence>
<evidence type="ECO:0000256" key="3">
    <source>
        <dbReference type="ARBA" id="ARBA00022553"/>
    </source>
</evidence>
<reference evidence="11 12" key="1">
    <citation type="submission" date="2019-12" db="EMBL/GenBank/DDBJ databases">
        <title>Isolation and characterization of three novel carbon monoxide-oxidizing members of Halobacteria from salione crusts and soils.</title>
        <authorList>
            <person name="Myers M.R."/>
            <person name="King G.M."/>
        </authorList>
    </citation>
    <scope>NUCLEOTIDE SEQUENCE [LARGE SCALE GENOMIC DNA]</scope>
    <source>
        <strain evidence="11 12">PCN9</strain>
    </source>
</reference>
<comment type="caution">
    <text evidence="11">The sequence shown here is derived from an EMBL/GenBank/DDBJ whole genome shotgun (WGS) entry which is preliminary data.</text>
</comment>
<evidence type="ECO:0000256" key="6">
    <source>
        <dbReference type="ARBA" id="ARBA00023012"/>
    </source>
</evidence>
<dbReference type="Gene3D" id="1.10.287.130">
    <property type="match status" value="1"/>
</dbReference>
<evidence type="ECO:0000256" key="5">
    <source>
        <dbReference type="ARBA" id="ARBA00022777"/>
    </source>
</evidence>
<dbReference type="InterPro" id="IPR035965">
    <property type="entry name" value="PAS-like_dom_sf"/>
</dbReference>
<keyword evidence="12" id="KW-1185">Reference proteome</keyword>
<evidence type="ECO:0000256" key="7">
    <source>
        <dbReference type="SAM" id="Coils"/>
    </source>
</evidence>
<feature type="coiled-coil region" evidence="7">
    <location>
        <begin position="324"/>
        <end position="351"/>
    </location>
</feature>
<protein>
    <recommendedName>
        <fullName evidence="2">histidine kinase</fullName>
        <ecNumber evidence="2">2.7.13.3</ecNumber>
    </recommendedName>
</protein>
<evidence type="ECO:0000256" key="8">
    <source>
        <dbReference type="SAM" id="Phobius"/>
    </source>
</evidence>
<sequence>MQFTAAVGLSIVSTIVSAIVAVYAHRRSVPGSRGVAAFSSATAVWAGGNAVQVAVTDLPTKLLAINVQYVGILVVPLAWFVFAAEYTGRESWVTSRTVGALAVFPVVLFVAAVTNEWHMLVRTDVGLETADGVVRLTREFGPLFWVATAYSWLVSSVGTMLLLEHAIRVGSEYRRQTVAVLAGVSVPWLAQTAYFAGATSVEPEAFFGVTAAAFGYAIVRHDLLDLVPIARDRVFEELRDGVVVVDGEGRIADYNPAAASVLGTDLATGERATAVLPDAVLKEAASDEAATVEVEGDDDTRWLAVESNPVSGAGVGELLLLRDVTELHRRREELDRENDRLERVADTISHDLRNPLNVADGYLDIAERTGDPEEFDRVRDALDRMDNIIDGTLRMARVDLQTPEKTDISLTEVAERAWLNIVTNDATLDIDSRDVTVRADPDQLESLLENVFRNAVEHGGEDVTVTVGVTSDRQGLTGFYVADDGPGIPKADREEVFKRGFTTSSDGTGLGLSIVADIADVHDWSVDLTESAAGGVRLEVTGVKAHVERAAEP</sequence>
<feature type="transmembrane region" description="Helical" evidence="8">
    <location>
        <begin position="67"/>
        <end position="86"/>
    </location>
</feature>
<keyword evidence="5" id="KW-0418">Kinase</keyword>
<dbReference type="InterPro" id="IPR036890">
    <property type="entry name" value="HATPase_C_sf"/>
</dbReference>
<evidence type="ECO:0000259" key="9">
    <source>
        <dbReference type="SMART" id="SM00387"/>
    </source>
</evidence>
<keyword evidence="6" id="KW-0902">Two-component regulatory system</keyword>
<feature type="domain" description="Histidine kinase/HSP90-like ATPase" evidence="9">
    <location>
        <begin position="439"/>
        <end position="546"/>
    </location>
</feature>
<dbReference type="Proteomes" id="UP000471521">
    <property type="component" value="Unassembled WGS sequence"/>
</dbReference>
<keyword evidence="8" id="KW-0472">Membrane</keyword>
<evidence type="ECO:0000313" key="12">
    <source>
        <dbReference type="Proteomes" id="UP000471521"/>
    </source>
</evidence>
<dbReference type="InterPro" id="IPR050736">
    <property type="entry name" value="Sensor_HK_Regulatory"/>
</dbReference>
<evidence type="ECO:0000256" key="1">
    <source>
        <dbReference type="ARBA" id="ARBA00000085"/>
    </source>
</evidence>
<comment type="catalytic activity">
    <reaction evidence="1">
        <text>ATP + protein L-histidine = ADP + protein N-phospho-L-histidine.</text>
        <dbReference type="EC" id="2.7.13.3"/>
    </reaction>
</comment>
<accession>A0A6B0SPR9</accession>
<feature type="transmembrane region" description="Helical" evidence="8">
    <location>
        <begin position="36"/>
        <end position="55"/>
    </location>
</feature>